<evidence type="ECO:0000259" key="10">
    <source>
        <dbReference type="PROSITE" id="PS51898"/>
    </source>
</evidence>
<keyword evidence="3 9" id="KW-0132">Cell division</keyword>
<dbReference type="Gene3D" id="1.10.150.130">
    <property type="match status" value="1"/>
</dbReference>
<evidence type="ECO:0000256" key="7">
    <source>
        <dbReference type="ARBA" id="ARBA00023172"/>
    </source>
</evidence>
<dbReference type="NCBIfam" id="NF001399">
    <property type="entry name" value="PRK00283.1"/>
    <property type="match status" value="1"/>
</dbReference>
<comment type="similarity">
    <text evidence="9">Belongs to the 'phage' integrase family. XerC subfamily.</text>
</comment>
<keyword evidence="2 9" id="KW-0963">Cytoplasm</keyword>
<keyword evidence="8 9" id="KW-0131">Cell cycle</keyword>
<evidence type="ECO:0000256" key="3">
    <source>
        <dbReference type="ARBA" id="ARBA00022618"/>
    </source>
</evidence>
<evidence type="ECO:0000256" key="4">
    <source>
        <dbReference type="ARBA" id="ARBA00022829"/>
    </source>
</evidence>
<comment type="subcellular location">
    <subcellularLocation>
        <location evidence="1 9">Cytoplasm</location>
    </subcellularLocation>
</comment>
<dbReference type="PANTHER" id="PTHR30349">
    <property type="entry name" value="PHAGE INTEGRASE-RELATED"/>
    <property type="match status" value="1"/>
</dbReference>
<dbReference type="Gene3D" id="1.10.443.10">
    <property type="entry name" value="Intergrase catalytic core"/>
    <property type="match status" value="1"/>
</dbReference>
<keyword evidence="6 9" id="KW-0238">DNA-binding</keyword>
<feature type="active site" evidence="9">
    <location>
        <position position="272"/>
    </location>
</feature>
<dbReference type="SUPFAM" id="SSF56349">
    <property type="entry name" value="DNA breaking-rejoining enzymes"/>
    <property type="match status" value="1"/>
</dbReference>
<dbReference type="EMBL" id="JACOSL010000002">
    <property type="protein sequence ID" value="MBI1755508.1"/>
    <property type="molecule type" value="Genomic_DNA"/>
</dbReference>
<dbReference type="CDD" id="cd00798">
    <property type="entry name" value="INT_XerDC_C"/>
    <property type="match status" value="1"/>
</dbReference>
<feature type="active site" evidence="9">
    <location>
        <position position="176"/>
    </location>
</feature>
<dbReference type="PANTHER" id="PTHR30349:SF90">
    <property type="entry name" value="TYROSINE RECOMBINASE XERD"/>
    <property type="match status" value="1"/>
</dbReference>
<keyword evidence="5 9" id="KW-0229">DNA integration</keyword>
<evidence type="ECO:0000256" key="6">
    <source>
        <dbReference type="ARBA" id="ARBA00023125"/>
    </source>
</evidence>
<evidence type="ECO:0000256" key="2">
    <source>
        <dbReference type="ARBA" id="ARBA00022490"/>
    </source>
</evidence>
<dbReference type="PROSITE" id="PS51898">
    <property type="entry name" value="TYR_RECOMBINASE"/>
    <property type="match status" value="1"/>
</dbReference>
<feature type="active site" evidence="9">
    <location>
        <position position="152"/>
    </location>
</feature>
<evidence type="ECO:0000259" key="11">
    <source>
        <dbReference type="PROSITE" id="PS51900"/>
    </source>
</evidence>
<accession>A0A931LSV2</accession>
<evidence type="ECO:0000313" key="13">
    <source>
        <dbReference type="Proteomes" id="UP000727962"/>
    </source>
</evidence>
<dbReference type="GO" id="GO:0007059">
    <property type="term" value="P:chromosome segregation"/>
    <property type="evidence" value="ECO:0007669"/>
    <property type="project" value="UniProtKB-UniRule"/>
</dbReference>
<feature type="active site" evidence="9">
    <location>
        <position position="249"/>
    </location>
</feature>
<dbReference type="GO" id="GO:0003677">
    <property type="term" value="F:DNA binding"/>
    <property type="evidence" value="ECO:0007669"/>
    <property type="project" value="UniProtKB-UniRule"/>
</dbReference>
<dbReference type="InterPro" id="IPR004107">
    <property type="entry name" value="Integrase_SAM-like_N"/>
</dbReference>
<keyword evidence="7 9" id="KW-0233">DNA recombination</keyword>
<proteinExistence type="inferred from homology"/>
<dbReference type="GO" id="GO:0006313">
    <property type="term" value="P:DNA transposition"/>
    <property type="evidence" value="ECO:0007669"/>
    <property type="project" value="UniProtKB-UniRule"/>
</dbReference>
<sequence length="300" mass="32979">MEAQGSALEEAAEWFLDHLKVERGASPHTVLAYQGDLMGACAVFSRFGVKSWRALEPAMIQRYEATLASPLARSTAQRRMSALRSFLKFLKRHGEGPAGDLPASTGFHRPKTLPKALSRADLEALLGAADVTTPTGLRDRALLELIYGAGLRVSEAIELDRQSLDLEHGMVRVTGKRGKTRMVPLPQGTVDWLARYLESARPLLARRASSRVILGARVAAFSRQSAYAVLARCARRAGLPPGISPHTLRHTYAVHLLKGGADLRAVQELLGHESIATTQIYTHLDLDEVRRKYRKAHPRA</sequence>
<dbReference type="GO" id="GO:0051301">
    <property type="term" value="P:cell division"/>
    <property type="evidence" value="ECO:0007669"/>
    <property type="project" value="UniProtKB-KW"/>
</dbReference>
<evidence type="ECO:0000256" key="8">
    <source>
        <dbReference type="ARBA" id="ARBA00023306"/>
    </source>
</evidence>
<dbReference type="InterPro" id="IPR010998">
    <property type="entry name" value="Integrase_recombinase_N"/>
</dbReference>
<dbReference type="InterPro" id="IPR023009">
    <property type="entry name" value="Tyrosine_recombinase_XerC/XerD"/>
</dbReference>
<gene>
    <name evidence="9" type="primary">xerC</name>
    <name evidence="12" type="ORF">HYR64_00180</name>
</gene>
<feature type="active site" description="O-(3'-phospho-DNA)-tyrosine intermediate" evidence="9">
    <location>
        <position position="281"/>
    </location>
</feature>
<feature type="active site" evidence="9">
    <location>
        <position position="246"/>
    </location>
</feature>
<name>A0A931LSV2_FIMGI</name>
<protein>
    <recommendedName>
        <fullName evidence="9">Tyrosine recombinase XerC</fullName>
    </recommendedName>
</protein>
<comment type="subunit">
    <text evidence="9">Forms a cyclic heterotetrameric complex composed of two molecules of XerC and two molecules of XerD.</text>
</comment>
<evidence type="ECO:0000256" key="9">
    <source>
        <dbReference type="HAMAP-Rule" id="MF_01808"/>
    </source>
</evidence>
<dbReference type="SUPFAM" id="SSF47823">
    <property type="entry name" value="lambda integrase-like, N-terminal domain"/>
    <property type="match status" value="1"/>
</dbReference>
<dbReference type="PROSITE" id="PS51900">
    <property type="entry name" value="CB"/>
    <property type="match status" value="1"/>
</dbReference>
<dbReference type="InterPro" id="IPR002104">
    <property type="entry name" value="Integrase_catalytic"/>
</dbReference>
<organism evidence="12 13">
    <name type="scientific">Fimbriimonas ginsengisoli</name>
    <dbReference type="NCBI Taxonomy" id="1005039"/>
    <lineage>
        <taxon>Bacteria</taxon>
        <taxon>Bacillati</taxon>
        <taxon>Armatimonadota</taxon>
        <taxon>Fimbriimonadia</taxon>
        <taxon>Fimbriimonadales</taxon>
        <taxon>Fimbriimonadaceae</taxon>
        <taxon>Fimbriimonas</taxon>
    </lineage>
</organism>
<dbReference type="GO" id="GO:0005737">
    <property type="term" value="C:cytoplasm"/>
    <property type="evidence" value="ECO:0007669"/>
    <property type="project" value="UniProtKB-SubCell"/>
</dbReference>
<comment type="caution">
    <text evidence="12">The sequence shown here is derived from an EMBL/GenBank/DDBJ whole genome shotgun (WGS) entry which is preliminary data.</text>
</comment>
<keyword evidence="4 9" id="KW-0159">Chromosome partition</keyword>
<dbReference type="Proteomes" id="UP000727962">
    <property type="component" value="Unassembled WGS sequence"/>
</dbReference>
<feature type="domain" description="Core-binding (CB)" evidence="11">
    <location>
        <begin position="6"/>
        <end position="91"/>
    </location>
</feature>
<dbReference type="HAMAP" id="MF_01808">
    <property type="entry name" value="Recomb_XerC_XerD"/>
    <property type="match status" value="1"/>
</dbReference>
<dbReference type="Pfam" id="PF02899">
    <property type="entry name" value="Phage_int_SAM_1"/>
    <property type="match status" value="1"/>
</dbReference>
<evidence type="ECO:0000256" key="5">
    <source>
        <dbReference type="ARBA" id="ARBA00022908"/>
    </source>
</evidence>
<dbReference type="InterPro" id="IPR050090">
    <property type="entry name" value="Tyrosine_recombinase_XerCD"/>
</dbReference>
<evidence type="ECO:0000256" key="1">
    <source>
        <dbReference type="ARBA" id="ARBA00004496"/>
    </source>
</evidence>
<dbReference type="InterPro" id="IPR013762">
    <property type="entry name" value="Integrase-like_cat_sf"/>
</dbReference>
<dbReference type="InterPro" id="IPR011010">
    <property type="entry name" value="DNA_brk_join_enz"/>
</dbReference>
<dbReference type="AlphaFoldDB" id="A0A931LSV2"/>
<reference evidence="12" key="1">
    <citation type="submission" date="2020-07" db="EMBL/GenBank/DDBJ databases">
        <title>Huge and variable diversity of episymbiotic CPR bacteria and DPANN archaea in groundwater ecosystems.</title>
        <authorList>
            <person name="He C.Y."/>
            <person name="Keren R."/>
            <person name="Whittaker M."/>
            <person name="Farag I.F."/>
            <person name="Doudna J."/>
            <person name="Cate J.H.D."/>
            <person name="Banfield J.F."/>
        </authorList>
    </citation>
    <scope>NUCLEOTIDE SEQUENCE</scope>
    <source>
        <strain evidence="12">NC_groundwater_17_Pr7_B-0.1um_64_12</strain>
    </source>
</reference>
<comment type="function">
    <text evidence="9">Site-specific tyrosine recombinase, which acts by catalyzing the cutting and rejoining of the recombining DNA molecules. The XerC-XerD complex is essential to convert dimers of the bacterial chromosome into monomers to permit their segregation at cell division. It also contributes to the segregational stability of plasmids.</text>
</comment>
<dbReference type="Pfam" id="PF00589">
    <property type="entry name" value="Phage_integrase"/>
    <property type="match status" value="1"/>
</dbReference>
<dbReference type="GO" id="GO:0009037">
    <property type="term" value="F:tyrosine-based site-specific recombinase activity"/>
    <property type="evidence" value="ECO:0007669"/>
    <property type="project" value="UniProtKB-UniRule"/>
</dbReference>
<evidence type="ECO:0000313" key="12">
    <source>
        <dbReference type="EMBL" id="MBI1755508.1"/>
    </source>
</evidence>
<dbReference type="InterPro" id="IPR044068">
    <property type="entry name" value="CB"/>
</dbReference>
<feature type="domain" description="Tyr recombinase" evidence="10">
    <location>
        <begin position="112"/>
        <end position="294"/>
    </location>
</feature>